<evidence type="ECO:0000313" key="2">
    <source>
        <dbReference type="EMBL" id="KAF9954613.1"/>
    </source>
</evidence>
<feature type="region of interest" description="Disordered" evidence="1">
    <location>
        <begin position="101"/>
        <end position="138"/>
    </location>
</feature>
<proteinExistence type="predicted"/>
<dbReference type="AlphaFoldDB" id="A0A9P6J110"/>
<keyword evidence="3" id="KW-1185">Reference proteome</keyword>
<dbReference type="EMBL" id="JAAAHY010000957">
    <property type="protein sequence ID" value="KAF9954613.1"/>
    <property type="molecule type" value="Genomic_DNA"/>
</dbReference>
<gene>
    <name evidence="2" type="ORF">BGZ70_010505</name>
</gene>
<feature type="compositionally biased region" description="Low complexity" evidence="1">
    <location>
        <begin position="106"/>
        <end position="124"/>
    </location>
</feature>
<organism evidence="2 3">
    <name type="scientific">Mortierella alpina</name>
    <name type="common">Oleaginous fungus</name>
    <name type="synonym">Mortierella renispora</name>
    <dbReference type="NCBI Taxonomy" id="64518"/>
    <lineage>
        <taxon>Eukaryota</taxon>
        <taxon>Fungi</taxon>
        <taxon>Fungi incertae sedis</taxon>
        <taxon>Mucoromycota</taxon>
        <taxon>Mortierellomycotina</taxon>
        <taxon>Mortierellomycetes</taxon>
        <taxon>Mortierellales</taxon>
        <taxon>Mortierellaceae</taxon>
        <taxon>Mortierella</taxon>
    </lineage>
</organism>
<feature type="compositionally biased region" description="Polar residues" evidence="1">
    <location>
        <begin position="125"/>
        <end position="138"/>
    </location>
</feature>
<sequence>MDECISFASASSRVILAGWIGFSTCLEALGIRDAVEAAEADWILLERLKMDMTVDLVGCFEVWQPSQQQQQTTKQLLTITIHSNTPKNPTNASTMSLFKRSNKNKTASATSSAASTPAQTPRTSMQEQRPAQATQMTREQALEKIMKKSYGGALTGPFIQ</sequence>
<dbReference type="OrthoDB" id="2433756at2759"/>
<accession>A0A9P6J110</accession>
<reference evidence="2" key="1">
    <citation type="journal article" date="2020" name="Fungal Divers.">
        <title>Resolving the Mortierellaceae phylogeny through synthesis of multi-gene phylogenetics and phylogenomics.</title>
        <authorList>
            <person name="Vandepol N."/>
            <person name="Liber J."/>
            <person name="Desiro A."/>
            <person name="Na H."/>
            <person name="Kennedy M."/>
            <person name="Barry K."/>
            <person name="Grigoriev I.V."/>
            <person name="Miller A.N."/>
            <person name="O'Donnell K."/>
            <person name="Stajich J.E."/>
            <person name="Bonito G."/>
        </authorList>
    </citation>
    <scope>NUCLEOTIDE SEQUENCE</scope>
    <source>
        <strain evidence="2">CK1249</strain>
    </source>
</reference>
<name>A0A9P6J110_MORAP</name>
<dbReference type="Proteomes" id="UP000738359">
    <property type="component" value="Unassembled WGS sequence"/>
</dbReference>
<evidence type="ECO:0000313" key="3">
    <source>
        <dbReference type="Proteomes" id="UP000738359"/>
    </source>
</evidence>
<protein>
    <submittedName>
        <fullName evidence="2">Uncharacterized protein</fullName>
    </submittedName>
</protein>
<comment type="caution">
    <text evidence="2">The sequence shown here is derived from an EMBL/GenBank/DDBJ whole genome shotgun (WGS) entry which is preliminary data.</text>
</comment>
<evidence type="ECO:0000256" key="1">
    <source>
        <dbReference type="SAM" id="MobiDB-lite"/>
    </source>
</evidence>